<dbReference type="EMBL" id="BARS01016084">
    <property type="protein sequence ID" value="GAF97599.1"/>
    <property type="molecule type" value="Genomic_DNA"/>
</dbReference>
<dbReference type="AlphaFoldDB" id="X0TWF3"/>
<accession>X0TWF3</accession>
<comment type="caution">
    <text evidence="1">The sequence shown here is derived from an EMBL/GenBank/DDBJ whole genome shotgun (WGS) entry which is preliminary data.</text>
</comment>
<sequence>MNKTIGAISLYGSKREIEAAEEALNEHLAELAMDRLGTDTDLSEAEIRPRIQEIFDHRKLKADILYNGNGVWSKKRIIRNLKQIVKAGVLYREDKPGYVPIGSMLRIPSTGKTILTKYFYEFLHLCCGSIAHYNINGWVAEYPTVEDLRAFFQKNEFGRRVLDHIPDWKTDVKIIVREIESILEI</sequence>
<gene>
    <name evidence="1" type="ORF">S01H1_26535</name>
</gene>
<proteinExistence type="predicted"/>
<name>X0TWF3_9ZZZZ</name>
<protein>
    <submittedName>
        <fullName evidence="1">Uncharacterized protein</fullName>
    </submittedName>
</protein>
<reference evidence="1" key="1">
    <citation type="journal article" date="2014" name="Front. Microbiol.">
        <title>High frequency of phylogenetically diverse reductive dehalogenase-homologous genes in deep subseafloor sedimentary metagenomes.</title>
        <authorList>
            <person name="Kawai M."/>
            <person name="Futagami T."/>
            <person name="Toyoda A."/>
            <person name="Takaki Y."/>
            <person name="Nishi S."/>
            <person name="Hori S."/>
            <person name="Arai W."/>
            <person name="Tsubouchi T."/>
            <person name="Morono Y."/>
            <person name="Uchiyama I."/>
            <person name="Ito T."/>
            <person name="Fujiyama A."/>
            <person name="Inagaki F."/>
            <person name="Takami H."/>
        </authorList>
    </citation>
    <scope>NUCLEOTIDE SEQUENCE</scope>
    <source>
        <strain evidence="1">Expedition CK06-06</strain>
    </source>
</reference>
<organism evidence="1">
    <name type="scientific">marine sediment metagenome</name>
    <dbReference type="NCBI Taxonomy" id="412755"/>
    <lineage>
        <taxon>unclassified sequences</taxon>
        <taxon>metagenomes</taxon>
        <taxon>ecological metagenomes</taxon>
    </lineage>
</organism>
<evidence type="ECO:0000313" key="1">
    <source>
        <dbReference type="EMBL" id="GAF97599.1"/>
    </source>
</evidence>